<gene>
    <name evidence="3" type="ORF">PC115_g18596</name>
</gene>
<feature type="region of interest" description="Disordered" evidence="1">
    <location>
        <begin position="49"/>
        <end position="68"/>
    </location>
</feature>
<protein>
    <submittedName>
        <fullName evidence="3">Uncharacterized protein</fullName>
    </submittedName>
</protein>
<keyword evidence="2" id="KW-0732">Signal</keyword>
<evidence type="ECO:0000313" key="4">
    <source>
        <dbReference type="Proteomes" id="UP000774804"/>
    </source>
</evidence>
<name>A0A8T1B205_9STRA</name>
<sequence length="68" mass="7171">MHSLGSVASAIFGLALLANGAPRGHYSPSVHTYTCIYGVNNVQTALGSQPDSTDYNFNADGRALTRSR</sequence>
<organism evidence="3 4">
    <name type="scientific">Phytophthora cactorum</name>
    <dbReference type="NCBI Taxonomy" id="29920"/>
    <lineage>
        <taxon>Eukaryota</taxon>
        <taxon>Sar</taxon>
        <taxon>Stramenopiles</taxon>
        <taxon>Oomycota</taxon>
        <taxon>Peronosporomycetes</taxon>
        <taxon>Peronosporales</taxon>
        <taxon>Peronosporaceae</taxon>
        <taxon>Phytophthora</taxon>
    </lineage>
</organism>
<accession>A0A8T1B205</accession>
<feature type="signal peptide" evidence="2">
    <location>
        <begin position="1"/>
        <end position="20"/>
    </location>
</feature>
<evidence type="ECO:0000256" key="1">
    <source>
        <dbReference type="SAM" id="MobiDB-lite"/>
    </source>
</evidence>
<dbReference type="Proteomes" id="UP000774804">
    <property type="component" value="Unassembled WGS sequence"/>
</dbReference>
<proteinExistence type="predicted"/>
<feature type="chain" id="PRO_5035725464" evidence="2">
    <location>
        <begin position="21"/>
        <end position="68"/>
    </location>
</feature>
<evidence type="ECO:0000256" key="2">
    <source>
        <dbReference type="SAM" id="SignalP"/>
    </source>
</evidence>
<comment type="caution">
    <text evidence="3">The sequence shown here is derived from an EMBL/GenBank/DDBJ whole genome shotgun (WGS) entry which is preliminary data.</text>
</comment>
<reference evidence="3" key="1">
    <citation type="submission" date="2018-10" db="EMBL/GenBank/DDBJ databases">
        <title>Effector identification in a new, highly contiguous assembly of the strawberry crown rot pathogen Phytophthora cactorum.</title>
        <authorList>
            <person name="Armitage A.D."/>
            <person name="Nellist C.F."/>
            <person name="Bates H."/>
            <person name="Vickerstaff R.J."/>
            <person name="Harrison R.J."/>
        </authorList>
    </citation>
    <scope>NUCLEOTIDE SEQUENCE</scope>
    <source>
        <strain evidence="3">4032</strain>
    </source>
</reference>
<dbReference type="EMBL" id="RCMI01000975">
    <property type="protein sequence ID" value="KAG2893065.1"/>
    <property type="molecule type" value="Genomic_DNA"/>
</dbReference>
<evidence type="ECO:0000313" key="3">
    <source>
        <dbReference type="EMBL" id="KAG2893065.1"/>
    </source>
</evidence>
<dbReference type="AlphaFoldDB" id="A0A8T1B205"/>